<feature type="non-terminal residue" evidence="1">
    <location>
        <position position="1"/>
    </location>
</feature>
<comment type="caution">
    <text evidence="1">The sequence shown here is derived from an EMBL/GenBank/DDBJ whole genome shotgun (WGS) entry which is preliminary data.</text>
</comment>
<proteinExistence type="predicted"/>
<accession>A0A9X9MB01</accession>
<gene>
    <name evidence="1" type="ORF">BN2614_LOCUS1</name>
</gene>
<protein>
    <submittedName>
        <fullName evidence="1">Uncharacterized protein</fullName>
    </submittedName>
</protein>
<evidence type="ECO:0000313" key="2">
    <source>
        <dbReference type="Proteomes" id="UP000269945"/>
    </source>
</evidence>
<reference evidence="1 2" key="1">
    <citation type="submission" date="2018-10" db="EMBL/GenBank/DDBJ databases">
        <authorList>
            <person name="Ekblom R."/>
            <person name="Jareborg N."/>
        </authorList>
    </citation>
    <scope>NUCLEOTIDE SEQUENCE [LARGE SCALE GENOMIC DNA]</scope>
    <source>
        <tissue evidence="1">Muscle</tissue>
    </source>
</reference>
<sequence length="64" mass="7756">NYHLYLWIFNTLKVSFPSGCFCFVFHEKGRFNCPTECMDTRIIIRKPGYCHEYFHILMKSTNKE</sequence>
<keyword evidence="2" id="KW-1185">Reference proteome</keyword>
<name>A0A9X9MB01_GULGU</name>
<evidence type="ECO:0000313" key="1">
    <source>
        <dbReference type="EMBL" id="VCX41146.1"/>
    </source>
</evidence>
<dbReference type="Proteomes" id="UP000269945">
    <property type="component" value="Unassembled WGS sequence"/>
</dbReference>
<dbReference type="AlphaFoldDB" id="A0A9X9MB01"/>
<organism evidence="1 2">
    <name type="scientific">Gulo gulo</name>
    <name type="common">Wolverine</name>
    <name type="synonym">Gluton</name>
    <dbReference type="NCBI Taxonomy" id="48420"/>
    <lineage>
        <taxon>Eukaryota</taxon>
        <taxon>Metazoa</taxon>
        <taxon>Chordata</taxon>
        <taxon>Craniata</taxon>
        <taxon>Vertebrata</taxon>
        <taxon>Euteleostomi</taxon>
        <taxon>Mammalia</taxon>
        <taxon>Eutheria</taxon>
        <taxon>Laurasiatheria</taxon>
        <taxon>Carnivora</taxon>
        <taxon>Caniformia</taxon>
        <taxon>Musteloidea</taxon>
        <taxon>Mustelidae</taxon>
        <taxon>Guloninae</taxon>
        <taxon>Gulo</taxon>
    </lineage>
</organism>
<dbReference type="EMBL" id="CYRY02045640">
    <property type="protein sequence ID" value="VCX41146.1"/>
    <property type="molecule type" value="Genomic_DNA"/>
</dbReference>